<dbReference type="PANTHER" id="PTHR46825">
    <property type="entry name" value="D-ALANYL-D-ALANINE-CARBOXYPEPTIDASE/ENDOPEPTIDASE AMPH"/>
    <property type="match status" value="1"/>
</dbReference>
<keyword evidence="4" id="KW-1185">Reference proteome</keyword>
<evidence type="ECO:0000256" key="1">
    <source>
        <dbReference type="SAM" id="SignalP"/>
    </source>
</evidence>
<dbReference type="AlphaFoldDB" id="A0A238XZ67"/>
<dbReference type="InterPro" id="IPR001466">
    <property type="entry name" value="Beta-lactam-related"/>
</dbReference>
<dbReference type="PANTHER" id="PTHR46825:SF7">
    <property type="entry name" value="D-ALANYL-D-ALANINE CARBOXYPEPTIDASE"/>
    <property type="match status" value="1"/>
</dbReference>
<evidence type="ECO:0000259" key="2">
    <source>
        <dbReference type="Pfam" id="PF00144"/>
    </source>
</evidence>
<feature type="signal peptide" evidence="1">
    <location>
        <begin position="1"/>
        <end position="21"/>
    </location>
</feature>
<accession>A0A238XZ67</accession>
<dbReference type="InterPro" id="IPR012338">
    <property type="entry name" value="Beta-lactam/transpept-like"/>
</dbReference>
<proteinExistence type="predicted"/>
<dbReference type="EMBL" id="FZNS01000004">
    <property type="protein sequence ID" value="SNR63713.1"/>
    <property type="molecule type" value="Genomic_DNA"/>
</dbReference>
<protein>
    <submittedName>
        <fullName evidence="3">CubicO group peptidase, beta-lactamase class C family</fullName>
    </submittedName>
</protein>
<dbReference type="Gene3D" id="3.40.710.10">
    <property type="entry name" value="DD-peptidase/beta-lactamase superfamily"/>
    <property type="match status" value="1"/>
</dbReference>
<organism evidence="3 4">
    <name type="scientific">Hymenobacter mucosus</name>
    <dbReference type="NCBI Taxonomy" id="1411120"/>
    <lineage>
        <taxon>Bacteria</taxon>
        <taxon>Pseudomonadati</taxon>
        <taxon>Bacteroidota</taxon>
        <taxon>Cytophagia</taxon>
        <taxon>Cytophagales</taxon>
        <taxon>Hymenobacteraceae</taxon>
        <taxon>Hymenobacter</taxon>
    </lineage>
</organism>
<dbReference type="Pfam" id="PF00144">
    <property type="entry name" value="Beta-lactamase"/>
    <property type="match status" value="1"/>
</dbReference>
<feature type="domain" description="Beta-lactamase-related" evidence="2">
    <location>
        <begin position="44"/>
        <end position="333"/>
    </location>
</feature>
<dbReference type="Proteomes" id="UP000198310">
    <property type="component" value="Unassembled WGS sequence"/>
</dbReference>
<keyword evidence="1" id="KW-0732">Signal</keyword>
<name>A0A238XZ67_9BACT</name>
<dbReference type="RefSeq" id="WP_089332844.1">
    <property type="nucleotide sequence ID" value="NZ_FZNS01000004.1"/>
</dbReference>
<sequence length="445" mass="48168">MLIKHYVSLLALSGLSLLSHAQSFNKAKLDSLLTTLASHDKAMGSLTISQNGAVVYSRAIGYESLNGTTKTPATPSTHYRIGSVTKVFTATLIFQLIDEGKLTLDTPLATYFPQLPNAQRITIGQLLSHHSGLHSFTNDATYSTYFTQPKTQAEMLAMIGQGKPDFEPGAKFSYSNAGYVVLGYVVEKITKQPYAQALQKRIINKIGLKDTYYGGKTDPKRHESYSYRLASSWQAMPETDMSIPGGAGAIVSTTTDLNRFAEALFAGKLVSEKSLARMQTITDNGFGMGLMRMQFGAKRAYGHGGSIDGFGTSLGYFPEEKLAVAYISNGQSYPLNDVMLGVLSIYFQQPYRLPDFDAKAPTLAATDLVPYVGTYASTSIPLKITVSAVGATLQAQATGQPVLPLTPVTKDVFSYDAAGIRLEFAPSRHEMLLKQGGGSFLFTLE</sequence>
<feature type="chain" id="PRO_5013189812" evidence="1">
    <location>
        <begin position="22"/>
        <end position="445"/>
    </location>
</feature>
<evidence type="ECO:0000313" key="4">
    <source>
        <dbReference type="Proteomes" id="UP000198310"/>
    </source>
</evidence>
<reference evidence="4" key="1">
    <citation type="submission" date="2017-06" db="EMBL/GenBank/DDBJ databases">
        <authorList>
            <person name="Varghese N."/>
            <person name="Submissions S."/>
        </authorList>
    </citation>
    <scope>NUCLEOTIDE SEQUENCE [LARGE SCALE GENOMIC DNA]</scope>
    <source>
        <strain evidence="4">DSM 28041</strain>
    </source>
</reference>
<evidence type="ECO:0000313" key="3">
    <source>
        <dbReference type="EMBL" id="SNR63713.1"/>
    </source>
</evidence>
<dbReference type="SUPFAM" id="SSF56601">
    <property type="entry name" value="beta-lactamase/transpeptidase-like"/>
    <property type="match status" value="1"/>
</dbReference>
<dbReference type="InterPro" id="IPR050491">
    <property type="entry name" value="AmpC-like"/>
</dbReference>
<gene>
    <name evidence="3" type="ORF">SAMN06269173_104481</name>
</gene>